<reference evidence="2" key="1">
    <citation type="journal article" date="2020" name="Nat. Ecol. Evol.">
        <title>Deeply conserved synteny resolves early events in vertebrate evolution.</title>
        <authorList>
            <person name="Simakov O."/>
            <person name="Marletaz F."/>
            <person name="Yue J.X."/>
            <person name="O'Connell B."/>
            <person name="Jenkins J."/>
            <person name="Brandt A."/>
            <person name="Calef R."/>
            <person name="Tung C.H."/>
            <person name="Huang T.K."/>
            <person name="Schmutz J."/>
            <person name="Satoh N."/>
            <person name="Yu J.K."/>
            <person name="Putnam N.H."/>
            <person name="Green R.E."/>
            <person name="Rokhsar D.S."/>
        </authorList>
    </citation>
    <scope>NUCLEOTIDE SEQUENCE [LARGE SCALE GENOMIC DNA]</scope>
    <source>
        <strain evidence="2">S238N-H82</strain>
    </source>
</reference>
<dbReference type="InterPro" id="IPR007720">
    <property type="entry name" value="PigQ/GPI1"/>
</dbReference>
<dbReference type="PANTHER" id="PTHR21329">
    <property type="entry name" value="PHOSPHATIDYLINOSITOL N-ACETYLGLUCOSAMINYLTRANSFERASE SUBUNIT Q-RELATED"/>
    <property type="match status" value="1"/>
</dbReference>
<dbReference type="GO" id="GO:0005783">
    <property type="term" value="C:endoplasmic reticulum"/>
    <property type="evidence" value="ECO:0000318"/>
    <property type="project" value="GO_Central"/>
</dbReference>
<dbReference type="KEGG" id="bfo:118429549"/>
<evidence type="ECO:0000256" key="1">
    <source>
        <dbReference type="SAM" id="Phobius"/>
    </source>
</evidence>
<keyword evidence="1" id="KW-0472">Membrane</keyword>
<feature type="transmembrane region" description="Helical" evidence="1">
    <location>
        <begin position="304"/>
        <end position="325"/>
    </location>
</feature>
<feature type="transmembrane region" description="Helical" evidence="1">
    <location>
        <begin position="397"/>
        <end position="417"/>
    </location>
</feature>
<feature type="transmembrane region" description="Helical" evidence="1">
    <location>
        <begin position="504"/>
        <end position="530"/>
    </location>
</feature>
<dbReference type="AlphaFoldDB" id="A0A9J7M8N6"/>
<dbReference type="GO" id="GO:0016020">
    <property type="term" value="C:membrane"/>
    <property type="evidence" value="ECO:0007669"/>
    <property type="project" value="InterPro"/>
</dbReference>
<reference evidence="3" key="2">
    <citation type="submission" date="2025-08" db="UniProtKB">
        <authorList>
            <consortium name="RefSeq"/>
        </authorList>
    </citation>
    <scope>IDENTIFICATION</scope>
    <source>
        <strain evidence="3">S238N-H82</strain>
        <tissue evidence="3">Testes</tissue>
    </source>
</reference>
<evidence type="ECO:0000313" key="2">
    <source>
        <dbReference type="Proteomes" id="UP000001554"/>
    </source>
</evidence>
<dbReference type="Pfam" id="PF05024">
    <property type="entry name" value="Gpi1"/>
    <property type="match status" value="1"/>
</dbReference>
<feature type="transmembrane region" description="Helical" evidence="1">
    <location>
        <begin position="437"/>
        <end position="454"/>
    </location>
</feature>
<feature type="transmembrane region" description="Helical" evidence="1">
    <location>
        <begin position="372"/>
        <end position="390"/>
    </location>
</feature>
<dbReference type="RefSeq" id="XP_035695964.1">
    <property type="nucleotide sequence ID" value="XM_035840071.1"/>
</dbReference>
<dbReference type="GeneID" id="118429549"/>
<keyword evidence="1" id="KW-0812">Transmembrane</keyword>
<gene>
    <name evidence="3" type="primary">LOC118429549</name>
</gene>
<protein>
    <submittedName>
        <fullName evidence="3">Phosphatidylinositol N-acetylglucosaminyltransferase subunit Q-like isoform X1</fullName>
    </submittedName>
</protein>
<organism evidence="2 3">
    <name type="scientific">Branchiostoma floridae</name>
    <name type="common">Florida lancelet</name>
    <name type="synonym">Amphioxus</name>
    <dbReference type="NCBI Taxonomy" id="7739"/>
    <lineage>
        <taxon>Eukaryota</taxon>
        <taxon>Metazoa</taxon>
        <taxon>Chordata</taxon>
        <taxon>Cephalochordata</taxon>
        <taxon>Leptocardii</taxon>
        <taxon>Amphioxiformes</taxon>
        <taxon>Branchiostomatidae</taxon>
        <taxon>Branchiostoma</taxon>
    </lineage>
</organism>
<name>A0A9J7M8N6_BRAFL</name>
<dbReference type="GO" id="GO:0006506">
    <property type="term" value="P:GPI anchor biosynthetic process"/>
    <property type="evidence" value="ECO:0000318"/>
    <property type="project" value="GO_Central"/>
</dbReference>
<sequence>MSQSISSTDITSLHMTCDKVVKLGIFSPAGPTQNMKVFIPRCCLNADSGWLVGWQDEDLKIVCIFSVLHPTSGLKISDARNLLQSESERGAYKLGILGKWVNTTENPVQEVPSNSVSNLLQDCWVELIKDDTDIPHVDPQGNWNNHVTQNDPRILIVYDQAHILKSAFQVVDLINTANQSDFDVAFSALRCHRCFFEEQSGLQLTHSKSANNKRASVTSRILAPIWTLLCLIQLAARTIVKICRSSCLSRIYQNEVFCSVVQYPTVGSQVALRLGHLSTVIRYGETSVGTKGSNHNSQHYRGRVCDLALSLVLDVLLGVAVFLFLSKGNYTKTLATNLIPFADYVASELQALLHWLMGAPAGLKLNRPLDEFLGRFFLYHIQLWIGYLYILRPYLELITWCIGLSGCLGMSVLLALASDTLSMLTFHIYCFYVYAARLYRLQLYGLGSLWRLFTGKKWNPLRQRVDSCQYNVDQLFLGTLLFTILLFLLPTTALYYVVFTAFRMAVLILQGVLTKVITTISSFPLFSVLLQLCNGESMAGGITFQVLPQVEDRPLCLSVQVVPVTMATVLERHSLQQTGQEELTSWSMLGRKLLTGDLIYPWGGNKP</sequence>
<dbReference type="PANTHER" id="PTHR21329:SF3">
    <property type="entry name" value="PHOSPHATIDYLINOSITOL N-ACETYLGLUCOSAMINYLTRANSFERASE SUBUNIT Q"/>
    <property type="match status" value="1"/>
</dbReference>
<keyword evidence="1" id="KW-1133">Transmembrane helix</keyword>
<dbReference type="OrthoDB" id="70250at2759"/>
<keyword evidence="2" id="KW-1185">Reference proteome</keyword>
<proteinExistence type="predicted"/>
<accession>A0A9J7M8N6</accession>
<evidence type="ECO:0000313" key="3">
    <source>
        <dbReference type="RefSeq" id="XP_035695964.1"/>
    </source>
</evidence>
<feature type="transmembrane region" description="Helical" evidence="1">
    <location>
        <begin position="475"/>
        <end position="498"/>
    </location>
</feature>
<dbReference type="Proteomes" id="UP000001554">
    <property type="component" value="Chromosome 13"/>
</dbReference>